<dbReference type="EMBL" id="JAHYIQ010000001">
    <property type="protein sequence ID" value="KAK1135438.1"/>
    <property type="molecule type" value="Genomic_DNA"/>
</dbReference>
<keyword evidence="7" id="KW-1185">Reference proteome</keyword>
<dbReference type="AlphaFoldDB" id="A0AA40KWF9"/>
<organism evidence="6 7">
    <name type="scientific">Melipona bicolor</name>
    <dbReference type="NCBI Taxonomy" id="60889"/>
    <lineage>
        <taxon>Eukaryota</taxon>
        <taxon>Metazoa</taxon>
        <taxon>Ecdysozoa</taxon>
        <taxon>Arthropoda</taxon>
        <taxon>Hexapoda</taxon>
        <taxon>Insecta</taxon>
        <taxon>Pterygota</taxon>
        <taxon>Neoptera</taxon>
        <taxon>Endopterygota</taxon>
        <taxon>Hymenoptera</taxon>
        <taxon>Apocrita</taxon>
        <taxon>Aculeata</taxon>
        <taxon>Apoidea</taxon>
        <taxon>Anthophila</taxon>
        <taxon>Apidae</taxon>
        <taxon>Melipona</taxon>
    </lineage>
</organism>
<evidence type="ECO:0000313" key="6">
    <source>
        <dbReference type="EMBL" id="KAK1135438.1"/>
    </source>
</evidence>
<dbReference type="Pfam" id="PF00400">
    <property type="entry name" value="WD40"/>
    <property type="match status" value="1"/>
</dbReference>
<keyword evidence="4" id="KW-0677">Repeat</keyword>
<evidence type="ECO:0000256" key="1">
    <source>
        <dbReference type="ARBA" id="ARBA00004496"/>
    </source>
</evidence>
<protein>
    <recommendedName>
        <fullName evidence="8">WD repeat-containing protein 34</fullName>
    </recommendedName>
</protein>
<dbReference type="InterPro" id="IPR015943">
    <property type="entry name" value="WD40/YVTN_repeat-like_dom_sf"/>
</dbReference>
<evidence type="ECO:0000256" key="3">
    <source>
        <dbReference type="ARBA" id="ARBA00022574"/>
    </source>
</evidence>
<evidence type="ECO:0008006" key="8">
    <source>
        <dbReference type="Google" id="ProtNLM"/>
    </source>
</evidence>
<evidence type="ECO:0000313" key="7">
    <source>
        <dbReference type="Proteomes" id="UP001177670"/>
    </source>
</evidence>
<feature type="repeat" description="WD" evidence="5">
    <location>
        <begin position="344"/>
        <end position="385"/>
    </location>
</feature>
<dbReference type="SMART" id="SM00320">
    <property type="entry name" value="WD40"/>
    <property type="match status" value="5"/>
</dbReference>
<dbReference type="GO" id="GO:0097014">
    <property type="term" value="C:ciliary plasm"/>
    <property type="evidence" value="ECO:0007669"/>
    <property type="project" value="TreeGrafter"/>
</dbReference>
<gene>
    <name evidence="6" type="ORF">K0M31_000033</name>
</gene>
<dbReference type="PANTHER" id="PTHR12442">
    <property type="entry name" value="DYNEIN INTERMEDIATE CHAIN"/>
    <property type="match status" value="1"/>
</dbReference>
<keyword evidence="2" id="KW-0963">Cytoplasm</keyword>
<dbReference type="Proteomes" id="UP001177670">
    <property type="component" value="Unassembled WGS sequence"/>
</dbReference>
<dbReference type="GO" id="GO:0042073">
    <property type="term" value="P:intraciliary transport"/>
    <property type="evidence" value="ECO:0007669"/>
    <property type="project" value="TreeGrafter"/>
</dbReference>
<accession>A0AA40KWF9</accession>
<dbReference type="InterPro" id="IPR036322">
    <property type="entry name" value="WD40_repeat_dom_sf"/>
</dbReference>
<keyword evidence="3 5" id="KW-0853">WD repeat</keyword>
<comment type="subcellular location">
    <subcellularLocation>
        <location evidence="1">Cytoplasm</location>
    </subcellularLocation>
</comment>
<evidence type="ECO:0000256" key="4">
    <source>
        <dbReference type="ARBA" id="ARBA00022737"/>
    </source>
</evidence>
<dbReference type="PROSITE" id="PS50294">
    <property type="entry name" value="WD_REPEATS_REGION"/>
    <property type="match status" value="1"/>
</dbReference>
<reference evidence="6" key="1">
    <citation type="submission" date="2021-10" db="EMBL/GenBank/DDBJ databases">
        <title>Melipona bicolor Genome sequencing and assembly.</title>
        <authorList>
            <person name="Araujo N.S."/>
            <person name="Arias M.C."/>
        </authorList>
    </citation>
    <scope>NUCLEOTIDE SEQUENCE</scope>
    <source>
        <strain evidence="6">USP_2M_L1-L4_2017</strain>
        <tissue evidence="6">Whole body</tissue>
    </source>
</reference>
<dbReference type="InterPro" id="IPR050687">
    <property type="entry name" value="Dynein_IC"/>
</dbReference>
<dbReference type="SUPFAM" id="SSF50978">
    <property type="entry name" value="WD40 repeat-like"/>
    <property type="match status" value="1"/>
</dbReference>
<sequence>MFVNRSLEAVSFNSQLSTTKSQQSANVQTTEIVYNQSPVQTVETRTVETQTVTEEKKKPEVNYERLAQFLNRVTPSILEVLDESYGTNAFEDYEPKTDDDSLTSTQFLQKINSVESDSQMKVNDISWSIGGGTLAVSYGIPYHETWCDHLSKIQLYNQTKEGIFTDNPNKTLETNACVTTLAYHPTEPSIIAVGLFNGDILVWNLRDDISVAPTTVCTHGDCVSQVYWKARTINDVSLLVSSSKDGYIFIHKMMANFTIARVYKRLKVIKEHNPIENSRPRSASGTRERAAECGLCITTFDFSSRDPIFFIVGTLCGGIYKCSLDRVAPIENDETLMDPVIDEYERHEGSITCIKYSPTRNLFVTAGTDKEIRIYDFEEHTNLQSISCENTIVGLTWIFGDQDILATYGAGSDIRLYNITNGKSVTNANFETNDRQNTSCLCVNLKKNMVAIGDTQGNIEIWKIPRQLL</sequence>
<dbReference type="GO" id="GO:0045503">
    <property type="term" value="F:dynein light chain binding"/>
    <property type="evidence" value="ECO:0007669"/>
    <property type="project" value="TreeGrafter"/>
</dbReference>
<dbReference type="Gene3D" id="2.130.10.10">
    <property type="entry name" value="YVTN repeat-like/Quinoprotein amine dehydrogenase"/>
    <property type="match status" value="2"/>
</dbReference>
<dbReference type="PROSITE" id="PS50082">
    <property type="entry name" value="WD_REPEATS_2"/>
    <property type="match status" value="1"/>
</dbReference>
<name>A0AA40KWF9_9HYME</name>
<dbReference type="PANTHER" id="PTHR12442:SF26">
    <property type="entry name" value="CYTOPLASMIC DYNEIN 2 INTERMEDIATE CHAIN 2"/>
    <property type="match status" value="1"/>
</dbReference>
<dbReference type="GO" id="GO:0045504">
    <property type="term" value="F:dynein heavy chain binding"/>
    <property type="evidence" value="ECO:0007669"/>
    <property type="project" value="TreeGrafter"/>
</dbReference>
<proteinExistence type="predicted"/>
<dbReference type="GO" id="GO:0005868">
    <property type="term" value="C:cytoplasmic dynein complex"/>
    <property type="evidence" value="ECO:0007669"/>
    <property type="project" value="TreeGrafter"/>
</dbReference>
<evidence type="ECO:0000256" key="2">
    <source>
        <dbReference type="ARBA" id="ARBA00022490"/>
    </source>
</evidence>
<evidence type="ECO:0000256" key="5">
    <source>
        <dbReference type="PROSITE-ProRule" id="PRU00221"/>
    </source>
</evidence>
<comment type="caution">
    <text evidence="6">The sequence shown here is derived from an EMBL/GenBank/DDBJ whole genome shotgun (WGS) entry which is preliminary data.</text>
</comment>
<dbReference type="InterPro" id="IPR001680">
    <property type="entry name" value="WD40_rpt"/>
</dbReference>